<proteinExistence type="predicted"/>
<protein>
    <submittedName>
        <fullName evidence="1">Uncharacterized protein</fullName>
    </submittedName>
</protein>
<gene>
    <name evidence="1" type="ORF">VNE69_11003</name>
</gene>
<dbReference type="KEGG" id="vnx:VNE69_11003"/>
<accession>A0AAX4JFX5</accession>
<organism evidence="1 2">
    <name type="scientific">Vairimorpha necatrix</name>
    <dbReference type="NCBI Taxonomy" id="6039"/>
    <lineage>
        <taxon>Eukaryota</taxon>
        <taxon>Fungi</taxon>
        <taxon>Fungi incertae sedis</taxon>
        <taxon>Microsporidia</taxon>
        <taxon>Nosematidae</taxon>
        <taxon>Vairimorpha</taxon>
    </lineage>
</organism>
<evidence type="ECO:0000313" key="1">
    <source>
        <dbReference type="EMBL" id="WUR04831.1"/>
    </source>
</evidence>
<dbReference type="Proteomes" id="UP001334084">
    <property type="component" value="Chromosome 11"/>
</dbReference>
<dbReference type="AlphaFoldDB" id="A0AAX4JFX5"/>
<evidence type="ECO:0000313" key="2">
    <source>
        <dbReference type="Proteomes" id="UP001334084"/>
    </source>
</evidence>
<reference evidence="1" key="1">
    <citation type="journal article" date="2024" name="BMC Genomics">
        <title>Functional annotation of a divergent genome using sequence and structure-based similarity.</title>
        <authorList>
            <person name="Svedberg D."/>
            <person name="Winiger R.R."/>
            <person name="Berg A."/>
            <person name="Sharma H."/>
            <person name="Tellgren-Roth C."/>
            <person name="Debrunner-Vossbrinck B.A."/>
            <person name="Vossbrinck C.R."/>
            <person name="Barandun J."/>
        </authorList>
    </citation>
    <scope>NUCLEOTIDE SEQUENCE</scope>
    <source>
        <strain evidence="1">Illinois isolate</strain>
    </source>
</reference>
<dbReference type="RefSeq" id="XP_065330976.1">
    <property type="nucleotide sequence ID" value="XM_065474904.1"/>
</dbReference>
<name>A0AAX4JFX5_9MICR</name>
<dbReference type="EMBL" id="CP142736">
    <property type="protein sequence ID" value="WUR04831.1"/>
    <property type="molecule type" value="Genomic_DNA"/>
</dbReference>
<sequence length="240" mass="28281">MFLLTAVLKVSSSIINSRFGNEGHSEFNISLNNSELMYDNRKFQSNQVAVPFDINHKSVTVDYYNSWYDNTSTREIFECYENFEFIPKKIIYNVIKWETILKASDVVFDAIMSQKDIIEIVSITTKMNKNQHVHDLSYYFKIFVTNFLTNQQTKVRLNPIGHLIEVLAYHSYDLIFDLSFYSTFEDYKEIKKIKKLVYGFIEVRIKESCPWHVTQLFSEEMYSTVKIKNIKEIPFAGSRG</sequence>
<dbReference type="GeneID" id="90542677"/>
<keyword evidence="2" id="KW-1185">Reference proteome</keyword>